<feature type="compositionally biased region" description="Low complexity" evidence="1">
    <location>
        <begin position="92"/>
        <end position="108"/>
    </location>
</feature>
<reference evidence="2 3" key="1">
    <citation type="journal article" date="2022" name="Front. Cell. Infect. Microbiol.">
        <title>The Genomes of Two Strains of Taenia crassiceps the Animal Model for the Study of Human Cysticercosis.</title>
        <authorList>
            <person name="Bobes R.J."/>
            <person name="Estrada K."/>
            <person name="Rios-Valencia D.G."/>
            <person name="Calderon-Gallegos A."/>
            <person name="de la Torre P."/>
            <person name="Carrero J.C."/>
            <person name="Sanchez-Flores A."/>
            <person name="Laclette J.P."/>
        </authorList>
    </citation>
    <scope>NUCLEOTIDE SEQUENCE [LARGE SCALE GENOMIC DNA]</scope>
    <source>
        <strain evidence="2">WFUcys</strain>
    </source>
</reference>
<evidence type="ECO:0000313" key="3">
    <source>
        <dbReference type="Proteomes" id="UP001651158"/>
    </source>
</evidence>
<name>A0ABR4Q354_9CEST</name>
<feature type="region of interest" description="Disordered" evidence="1">
    <location>
        <begin position="1"/>
        <end position="38"/>
    </location>
</feature>
<evidence type="ECO:0000313" key="2">
    <source>
        <dbReference type="EMBL" id="KAL5103993.1"/>
    </source>
</evidence>
<dbReference type="EMBL" id="JAKROA010000015">
    <property type="protein sequence ID" value="KAL5103993.1"/>
    <property type="molecule type" value="Genomic_DNA"/>
</dbReference>
<feature type="compositionally biased region" description="Basic and acidic residues" evidence="1">
    <location>
        <begin position="1"/>
        <end position="18"/>
    </location>
</feature>
<protein>
    <submittedName>
        <fullName evidence="2">Uncharacterized protein</fullName>
    </submittedName>
</protein>
<comment type="caution">
    <text evidence="2">The sequence shown here is derived from an EMBL/GenBank/DDBJ whole genome shotgun (WGS) entry which is preliminary data.</text>
</comment>
<organism evidence="2 3">
    <name type="scientific">Taenia crassiceps</name>
    <dbReference type="NCBI Taxonomy" id="6207"/>
    <lineage>
        <taxon>Eukaryota</taxon>
        <taxon>Metazoa</taxon>
        <taxon>Spiralia</taxon>
        <taxon>Lophotrochozoa</taxon>
        <taxon>Platyhelminthes</taxon>
        <taxon>Cestoda</taxon>
        <taxon>Eucestoda</taxon>
        <taxon>Cyclophyllidea</taxon>
        <taxon>Taeniidae</taxon>
        <taxon>Taenia</taxon>
    </lineage>
</organism>
<feature type="region of interest" description="Disordered" evidence="1">
    <location>
        <begin position="79"/>
        <end position="108"/>
    </location>
</feature>
<dbReference type="Proteomes" id="UP001651158">
    <property type="component" value="Unassembled WGS sequence"/>
</dbReference>
<keyword evidence="3" id="KW-1185">Reference proteome</keyword>
<proteinExistence type="predicted"/>
<gene>
    <name evidence="2" type="ORF">TcWFU_008906</name>
</gene>
<evidence type="ECO:0000256" key="1">
    <source>
        <dbReference type="SAM" id="MobiDB-lite"/>
    </source>
</evidence>
<feature type="compositionally biased region" description="Polar residues" evidence="1">
    <location>
        <begin position="79"/>
        <end position="91"/>
    </location>
</feature>
<sequence length="108" mass="11748">MRNLEHRLGHTTHSDLHSPPHLAPQHGDEKGHRRKQCVPDARTLSTSILNSSGMRSLHRLLPTHEVGHRTEGGATVTALNTTGRDTSCDAATSNSPSLTHSPTHSHVF</sequence>
<accession>A0ABR4Q354</accession>